<name>A0A6I4TSN8_9SPHN</name>
<dbReference type="AlphaFoldDB" id="A0A6I4TSN8"/>
<dbReference type="Proteomes" id="UP000469430">
    <property type="component" value="Unassembled WGS sequence"/>
</dbReference>
<dbReference type="RefSeq" id="WP_161390545.1">
    <property type="nucleotide sequence ID" value="NZ_JBHSCP010000001.1"/>
</dbReference>
<dbReference type="EMBL" id="WTYJ01000001">
    <property type="protein sequence ID" value="MXO98956.1"/>
    <property type="molecule type" value="Genomic_DNA"/>
</dbReference>
<dbReference type="GO" id="GO:0019068">
    <property type="term" value="P:virion assembly"/>
    <property type="evidence" value="ECO:0007669"/>
    <property type="project" value="InterPro"/>
</dbReference>
<reference evidence="2 3" key="1">
    <citation type="submission" date="2019-12" db="EMBL/GenBank/DDBJ databases">
        <title>Genomic-based taxomic classification of the family Erythrobacteraceae.</title>
        <authorList>
            <person name="Xu L."/>
        </authorList>
    </citation>
    <scope>NUCLEOTIDE SEQUENCE [LARGE SCALE GENOMIC DNA]</scope>
    <source>
        <strain evidence="2 3">S36</strain>
    </source>
</reference>
<dbReference type="GO" id="GO:0005198">
    <property type="term" value="F:structural molecule activity"/>
    <property type="evidence" value="ECO:0007669"/>
    <property type="project" value="InterPro"/>
</dbReference>
<keyword evidence="3" id="KW-1185">Reference proteome</keyword>
<evidence type="ECO:0000313" key="3">
    <source>
        <dbReference type="Proteomes" id="UP000469430"/>
    </source>
</evidence>
<comment type="caution">
    <text evidence="2">The sequence shown here is derived from an EMBL/GenBank/DDBJ whole genome shotgun (WGS) entry which is preliminary data.</text>
</comment>
<protein>
    <submittedName>
        <fullName evidence="2">Phage portal protein</fullName>
    </submittedName>
</protein>
<feature type="region of interest" description="Disordered" evidence="1">
    <location>
        <begin position="531"/>
        <end position="578"/>
    </location>
</feature>
<proteinExistence type="predicted"/>
<organism evidence="2 3">
    <name type="scientific">Croceibacterium xixiisoli</name>
    <dbReference type="NCBI Taxonomy" id="1476466"/>
    <lineage>
        <taxon>Bacteria</taxon>
        <taxon>Pseudomonadati</taxon>
        <taxon>Pseudomonadota</taxon>
        <taxon>Alphaproteobacteria</taxon>
        <taxon>Sphingomonadales</taxon>
        <taxon>Erythrobacteraceae</taxon>
        <taxon>Croceibacterium</taxon>
    </lineage>
</organism>
<dbReference type="OrthoDB" id="9770450at2"/>
<sequence>MKRQARRKPAARVAARSLCAGRTDMAAMAKPRIRVRADGTIPRGQAALLGFETGRRDAGRRDLSEFSGWNPGLGHAGSAFEREWKAITGRARGLDENNGWINAGLDRRVEAVVGVNIRLSSQPIYELLGRDYEWRMRWTGDVQARFKVWANDIERRCDARKRLSFGAMARLAYLTYARDGEAIAEIRDAKRGLRNTTNVLLIEPERVGTPPGKIEGPDLRNGIAFDRDGAATGAWVRRFHPSDDVATADRDEFDFIPAYGKTGRAKLVHIFNPRRIEQNRGVSRLAEVMVPAKMLDRVDRAEVEAALKSALLSIFIKSPGTTEDIEAALAPANDDIAGDPDPWISAYLGLREKNPVAIQGAQITHLLPGEDVETPPATRPNANYPDFARFVLQKVAGSLGVSYPQISQDWAGINYSSARALLNELWRSFLEDRHYFTQAFLTPIYAAWLEMEVALGDVKVPGGPANFYRNKTAICMAEWIGPGRGSVDPLKEANANNLDTAAGRTSTVETILERGRDPSDVLAEEDWYQTEREKRRGLGPVNHNVKAAAEASEQADADAAAEEAPSTDSRRTREPEAA</sequence>
<accession>A0A6I4TSN8</accession>
<dbReference type="Pfam" id="PF05136">
    <property type="entry name" value="Phage_portal_2"/>
    <property type="match status" value="1"/>
</dbReference>
<dbReference type="NCBIfam" id="TIGR01539">
    <property type="entry name" value="portal_lambda"/>
    <property type="match status" value="1"/>
</dbReference>
<dbReference type="InterPro" id="IPR006429">
    <property type="entry name" value="Phage_lambda_portal"/>
</dbReference>
<evidence type="ECO:0000313" key="2">
    <source>
        <dbReference type="EMBL" id="MXO98956.1"/>
    </source>
</evidence>
<evidence type="ECO:0000256" key="1">
    <source>
        <dbReference type="SAM" id="MobiDB-lite"/>
    </source>
</evidence>
<gene>
    <name evidence="2" type="ORF">GRI97_08140</name>
</gene>
<feature type="compositionally biased region" description="Basic and acidic residues" evidence="1">
    <location>
        <begin position="568"/>
        <end position="578"/>
    </location>
</feature>